<evidence type="ECO:0000256" key="2">
    <source>
        <dbReference type="ARBA" id="ARBA00006218"/>
    </source>
</evidence>
<comment type="similarity">
    <text evidence="2 7">Belongs to the TRAPP small subunits family. BET3 subfamily.</text>
</comment>
<dbReference type="Proteomes" id="UP001211907">
    <property type="component" value="Unassembled WGS sequence"/>
</dbReference>
<dbReference type="AlphaFoldDB" id="A0AAD5TBP4"/>
<evidence type="ECO:0000256" key="3">
    <source>
        <dbReference type="ARBA" id="ARBA00022448"/>
    </source>
</evidence>
<sequence length="232" mass="25658">MSRDSSSVGGTAAATAPTAPHILDRNLAKTRTSETSLSAFAYVFAEMIQYSQKRVSGVEDLEKRSVGSRLLSPFLANFGHRVGLRELELTLWREKNPKRETRVLQMLIFINSVIWKSLFGKPADSLQKSTDNEDEYMLTDNDPVILKYISLPKELGSFNAGAFMAGIVEAVLDGCHFVSSSVNYLGVDTDKKKKASRVTAHSTASDTAPNSMTLLIKFDKSVLQRERTFDGK</sequence>
<dbReference type="Gene3D" id="3.30.1380.20">
    <property type="entry name" value="Trafficking protein particle complex subunit 3"/>
    <property type="match status" value="1"/>
</dbReference>
<evidence type="ECO:0000313" key="9">
    <source>
        <dbReference type="Proteomes" id="UP001211907"/>
    </source>
</evidence>
<dbReference type="GO" id="GO:1990070">
    <property type="term" value="C:TRAPPI protein complex"/>
    <property type="evidence" value="ECO:0007669"/>
    <property type="project" value="TreeGrafter"/>
</dbReference>
<dbReference type="GO" id="GO:0006888">
    <property type="term" value="P:endoplasmic reticulum to Golgi vesicle-mediated transport"/>
    <property type="evidence" value="ECO:0007669"/>
    <property type="project" value="TreeGrafter"/>
</dbReference>
<dbReference type="InterPro" id="IPR016696">
    <property type="entry name" value="TRAPP-I_su5"/>
</dbReference>
<accession>A0AAD5TBP4</accession>
<evidence type="ECO:0000256" key="5">
    <source>
        <dbReference type="ARBA" id="ARBA00022892"/>
    </source>
</evidence>
<evidence type="ECO:0000256" key="1">
    <source>
        <dbReference type="ARBA" id="ARBA00004240"/>
    </source>
</evidence>
<keyword evidence="4 7" id="KW-0256">Endoplasmic reticulum</keyword>
<keyword evidence="5 7" id="KW-0931">ER-Golgi transport</keyword>
<evidence type="ECO:0000256" key="4">
    <source>
        <dbReference type="ARBA" id="ARBA00022824"/>
    </source>
</evidence>
<dbReference type="PANTHER" id="PTHR20902:SF0">
    <property type="entry name" value="TRAFFICKING PROTEIN PARTICLE COMPLEX SUBUNIT 5"/>
    <property type="match status" value="1"/>
</dbReference>
<keyword evidence="6 7" id="KW-0333">Golgi apparatus</keyword>
<comment type="subcellular location">
    <subcellularLocation>
        <location evidence="1">Endoplasmic reticulum</location>
    </subcellularLocation>
    <subcellularLocation>
        <location evidence="7">Golgi apparatus</location>
        <location evidence="7">cis-Golgi network</location>
    </subcellularLocation>
</comment>
<dbReference type="GO" id="GO:1990072">
    <property type="term" value="C:TRAPPIII protein complex"/>
    <property type="evidence" value="ECO:0007669"/>
    <property type="project" value="TreeGrafter"/>
</dbReference>
<keyword evidence="3 7" id="KW-0813">Transport</keyword>
<evidence type="ECO:0000256" key="7">
    <source>
        <dbReference type="PIRNR" id="PIRNR017479"/>
    </source>
</evidence>
<keyword evidence="9" id="KW-1185">Reference proteome</keyword>
<proteinExistence type="inferred from homology"/>
<comment type="caution">
    <text evidence="8">The sequence shown here is derived from an EMBL/GenBank/DDBJ whole genome shotgun (WGS) entry which is preliminary data.</text>
</comment>
<organism evidence="8 9">
    <name type="scientific">Physocladia obscura</name>
    <dbReference type="NCBI Taxonomy" id="109957"/>
    <lineage>
        <taxon>Eukaryota</taxon>
        <taxon>Fungi</taxon>
        <taxon>Fungi incertae sedis</taxon>
        <taxon>Chytridiomycota</taxon>
        <taxon>Chytridiomycota incertae sedis</taxon>
        <taxon>Chytridiomycetes</taxon>
        <taxon>Chytridiales</taxon>
        <taxon>Chytriomycetaceae</taxon>
        <taxon>Physocladia</taxon>
    </lineage>
</organism>
<gene>
    <name evidence="8" type="primary">TRS31</name>
    <name evidence="8" type="ORF">HK100_009371</name>
</gene>
<comment type="subunit">
    <text evidence="7">Part of the multisubunit TRAPP (transport protein particle) complex.</text>
</comment>
<protein>
    <recommendedName>
        <fullName evidence="7">Trafficking protein particle complex subunit</fullName>
    </recommendedName>
</protein>
<dbReference type="InterPro" id="IPR007194">
    <property type="entry name" value="TRAPP_component"/>
</dbReference>
<dbReference type="InterPro" id="IPR024096">
    <property type="entry name" value="NO_sig/Golgi_transp_ligand-bd"/>
</dbReference>
<dbReference type="Pfam" id="PF04051">
    <property type="entry name" value="TRAPP"/>
    <property type="match status" value="1"/>
</dbReference>
<evidence type="ECO:0000256" key="6">
    <source>
        <dbReference type="ARBA" id="ARBA00023034"/>
    </source>
</evidence>
<reference evidence="8" key="1">
    <citation type="submission" date="2020-05" db="EMBL/GenBank/DDBJ databases">
        <title>Phylogenomic resolution of chytrid fungi.</title>
        <authorList>
            <person name="Stajich J.E."/>
            <person name="Amses K."/>
            <person name="Simmons R."/>
            <person name="Seto K."/>
            <person name="Myers J."/>
            <person name="Bonds A."/>
            <person name="Quandt C.A."/>
            <person name="Barry K."/>
            <person name="Liu P."/>
            <person name="Grigoriev I."/>
            <person name="Longcore J.E."/>
            <person name="James T.Y."/>
        </authorList>
    </citation>
    <scope>NUCLEOTIDE SEQUENCE</scope>
    <source>
        <strain evidence="8">JEL0513</strain>
    </source>
</reference>
<name>A0AAD5TBP4_9FUNG</name>
<dbReference type="CDD" id="cd14943">
    <property type="entry name" value="TRAPPC5_Trs31"/>
    <property type="match status" value="1"/>
</dbReference>
<dbReference type="EMBL" id="JADGJH010000048">
    <property type="protein sequence ID" value="KAJ3140463.1"/>
    <property type="molecule type" value="Genomic_DNA"/>
</dbReference>
<evidence type="ECO:0000313" key="8">
    <source>
        <dbReference type="EMBL" id="KAJ3140463.1"/>
    </source>
</evidence>
<dbReference type="SUPFAM" id="SSF111126">
    <property type="entry name" value="Ligand-binding domain in the NO signalling and Golgi transport"/>
    <property type="match status" value="1"/>
</dbReference>
<dbReference type="PIRSF" id="PIRSF017479">
    <property type="entry name" value="TRAPP_I_complex_Trs31"/>
    <property type="match status" value="1"/>
</dbReference>
<dbReference type="GO" id="GO:1990071">
    <property type="term" value="C:TRAPPII protein complex"/>
    <property type="evidence" value="ECO:0007669"/>
    <property type="project" value="TreeGrafter"/>
</dbReference>
<dbReference type="GO" id="GO:0005783">
    <property type="term" value="C:endoplasmic reticulum"/>
    <property type="evidence" value="ECO:0007669"/>
    <property type="project" value="UniProtKB-SubCell"/>
</dbReference>
<dbReference type="PANTHER" id="PTHR20902">
    <property type="entry name" value="41-2 PROTEIN ANTIGEN-RELATED"/>
    <property type="match status" value="1"/>
</dbReference>